<evidence type="ECO:0000313" key="3">
    <source>
        <dbReference type="EMBL" id="APW58670.1"/>
    </source>
</evidence>
<evidence type="ECO:0000256" key="1">
    <source>
        <dbReference type="SAM" id="MobiDB-lite"/>
    </source>
</evidence>
<dbReference type="Pfam" id="PF18096">
    <property type="entry name" value="Thump_like"/>
    <property type="match status" value="1"/>
</dbReference>
<dbReference type="Proteomes" id="UP000186309">
    <property type="component" value="Chromosome"/>
</dbReference>
<accession>A0A1U7CI99</accession>
<dbReference type="KEGG" id="pbor:BSF38_00070"/>
<evidence type="ECO:0000313" key="4">
    <source>
        <dbReference type="Proteomes" id="UP000186309"/>
    </source>
</evidence>
<dbReference type="AlphaFoldDB" id="A0A1U7CI99"/>
<sequence length="413" mass="44781">MSFYSETSAGSTQDRREHPPDASDAEFTVLTTDLGRDLLDRMRDTPNPGPADVMRWRKLAPAEMVSAAVRLSAGRRKGLAKFARAEAMWLDPVGLEQATAEAVAEHKAKRFEADVVVDLCSGIGGDALALAARADVIAVDRDPGMGRRIAWNARVYDRADRILPCRSSAESFPIPPAAWVHVDPDRRTSGKGRTVALEGYAPGPEFLRALMRTAPGGAIKLGPASDFARFTEALDCEVELISLDGECKEATVWFGAAARASRSAVKLPENVAWNDREGDGDRQTLAFAAPVGRWIYEPDTALTRSGLLDSFANAHGLFRIAYDLPYLTSDELLATPWLEAFEVQSVHPLDLKRLKRLIADESLGPVTVKHKTTKLTPETIRPLLRSTGELPTTLFLTGGSGPGRAIVARKAGV</sequence>
<dbReference type="RefSeq" id="WP_076342951.1">
    <property type="nucleotide sequence ID" value="NZ_CP019082.1"/>
</dbReference>
<dbReference type="PANTHER" id="PTHR14741">
    <property type="entry name" value="S-ADENOSYLMETHIONINE-DEPENDENT METHYLTRANSFERASE RELATED"/>
    <property type="match status" value="1"/>
</dbReference>
<dbReference type="GO" id="GO:0008168">
    <property type="term" value="F:methyltransferase activity"/>
    <property type="evidence" value="ECO:0007669"/>
    <property type="project" value="InterPro"/>
</dbReference>
<name>A0A1U7CI99_9BACT</name>
<feature type="domain" description="THUMP-like" evidence="2">
    <location>
        <begin position="339"/>
        <end position="410"/>
    </location>
</feature>
<keyword evidence="4" id="KW-1185">Reference proteome</keyword>
<dbReference type="STRING" id="1387353.BSF38_00070"/>
<feature type="compositionally biased region" description="Polar residues" evidence="1">
    <location>
        <begin position="1"/>
        <end position="12"/>
    </location>
</feature>
<organism evidence="3 4">
    <name type="scientific">Paludisphaera borealis</name>
    <dbReference type="NCBI Taxonomy" id="1387353"/>
    <lineage>
        <taxon>Bacteria</taxon>
        <taxon>Pseudomonadati</taxon>
        <taxon>Planctomycetota</taxon>
        <taxon>Planctomycetia</taxon>
        <taxon>Isosphaerales</taxon>
        <taxon>Isosphaeraceae</taxon>
        <taxon>Paludisphaera</taxon>
    </lineage>
</organism>
<dbReference type="PANTHER" id="PTHR14741:SF32">
    <property type="entry name" value="TRIMETHYLGUANOSINE SYNTHASE"/>
    <property type="match status" value="1"/>
</dbReference>
<evidence type="ECO:0000259" key="2">
    <source>
        <dbReference type="Pfam" id="PF18096"/>
    </source>
</evidence>
<dbReference type="InterPro" id="IPR029063">
    <property type="entry name" value="SAM-dependent_MTases_sf"/>
</dbReference>
<dbReference type="Pfam" id="PF09445">
    <property type="entry name" value="Methyltransf_15"/>
    <property type="match status" value="1"/>
</dbReference>
<dbReference type="InterPro" id="IPR041497">
    <property type="entry name" value="Thump-like"/>
</dbReference>
<dbReference type="SUPFAM" id="SSF53335">
    <property type="entry name" value="S-adenosyl-L-methionine-dependent methyltransferases"/>
    <property type="match status" value="1"/>
</dbReference>
<protein>
    <recommendedName>
        <fullName evidence="2">THUMP-like domain-containing protein</fullName>
    </recommendedName>
</protein>
<dbReference type="InterPro" id="IPR019012">
    <property type="entry name" value="RNA_cap_Gua-N2-MeTrfase"/>
</dbReference>
<reference evidence="4" key="1">
    <citation type="submission" date="2016-12" db="EMBL/GenBank/DDBJ databases">
        <title>Comparative genomics of four Isosphaeraceae planctomycetes: a common pool of plasmids and glycoside hydrolase genes.</title>
        <authorList>
            <person name="Ivanova A."/>
        </authorList>
    </citation>
    <scope>NUCLEOTIDE SEQUENCE [LARGE SCALE GENOMIC DNA]</scope>
    <source>
        <strain evidence="4">PX4</strain>
    </source>
</reference>
<dbReference type="EMBL" id="CP019082">
    <property type="protein sequence ID" value="APW58670.1"/>
    <property type="molecule type" value="Genomic_DNA"/>
</dbReference>
<dbReference type="Gene3D" id="3.40.50.150">
    <property type="entry name" value="Vaccinia Virus protein VP39"/>
    <property type="match status" value="1"/>
</dbReference>
<proteinExistence type="predicted"/>
<feature type="region of interest" description="Disordered" evidence="1">
    <location>
        <begin position="1"/>
        <end position="25"/>
    </location>
</feature>
<dbReference type="OrthoDB" id="9810570at2"/>
<dbReference type="GO" id="GO:0036261">
    <property type="term" value="P:7-methylguanosine cap hypermethylation"/>
    <property type="evidence" value="ECO:0007669"/>
    <property type="project" value="InterPro"/>
</dbReference>
<gene>
    <name evidence="3" type="ORF">BSF38_00070</name>
</gene>